<gene>
    <name evidence="2" type="ORF">M408DRAFT_297270</name>
</gene>
<feature type="compositionally biased region" description="Low complexity" evidence="1">
    <location>
        <begin position="82"/>
        <end position="96"/>
    </location>
</feature>
<evidence type="ECO:0000256" key="1">
    <source>
        <dbReference type="SAM" id="MobiDB-lite"/>
    </source>
</evidence>
<sequence length="227" mass="25273">MSYPLHPKYSPVSNDEYGPHLGCDALENSSPRQTSIFRENASYTTSSQPALEFYDTFDSTQTISCVPYGALKNDSSFKPERLNSTSSTETANTALSSRCQETNSAFSLRGRTSSISPMFYPISNPTSYQAEHFFLDPMEDSRGAEHSWVLPTGSGQVGAFPSNVLLPDMYEQPEHTPAADPLFGSNLQNIFNDSYFMDNGDIQTPGIQAPKPVLGHRHLVLWMIYYR</sequence>
<feature type="region of interest" description="Disordered" evidence="1">
    <location>
        <begin position="76"/>
        <end position="96"/>
    </location>
</feature>
<proteinExistence type="predicted"/>
<dbReference type="Proteomes" id="UP000054097">
    <property type="component" value="Unassembled WGS sequence"/>
</dbReference>
<keyword evidence="3" id="KW-1185">Reference proteome</keyword>
<evidence type="ECO:0000313" key="3">
    <source>
        <dbReference type="Proteomes" id="UP000054097"/>
    </source>
</evidence>
<dbReference type="EMBL" id="KN824285">
    <property type="protein sequence ID" value="KIM30361.1"/>
    <property type="molecule type" value="Genomic_DNA"/>
</dbReference>
<dbReference type="HOGENOM" id="CLU_106402_0_0_1"/>
<protein>
    <submittedName>
        <fullName evidence="2">Uncharacterized protein</fullName>
    </submittedName>
</protein>
<accession>A0A0C3BFU8</accession>
<dbReference type="AlphaFoldDB" id="A0A0C3BFU8"/>
<evidence type="ECO:0000313" key="2">
    <source>
        <dbReference type="EMBL" id="KIM30361.1"/>
    </source>
</evidence>
<organism evidence="2 3">
    <name type="scientific">Serendipita vermifera MAFF 305830</name>
    <dbReference type="NCBI Taxonomy" id="933852"/>
    <lineage>
        <taxon>Eukaryota</taxon>
        <taxon>Fungi</taxon>
        <taxon>Dikarya</taxon>
        <taxon>Basidiomycota</taxon>
        <taxon>Agaricomycotina</taxon>
        <taxon>Agaricomycetes</taxon>
        <taxon>Sebacinales</taxon>
        <taxon>Serendipitaceae</taxon>
        <taxon>Serendipita</taxon>
    </lineage>
</organism>
<name>A0A0C3BFU8_SERVB</name>
<reference evidence="3" key="2">
    <citation type="submission" date="2015-01" db="EMBL/GenBank/DDBJ databases">
        <title>Evolutionary Origins and Diversification of the Mycorrhizal Mutualists.</title>
        <authorList>
            <consortium name="DOE Joint Genome Institute"/>
            <consortium name="Mycorrhizal Genomics Consortium"/>
            <person name="Kohler A."/>
            <person name="Kuo A."/>
            <person name="Nagy L.G."/>
            <person name="Floudas D."/>
            <person name="Copeland A."/>
            <person name="Barry K.W."/>
            <person name="Cichocki N."/>
            <person name="Veneault-Fourrey C."/>
            <person name="LaButti K."/>
            <person name="Lindquist E.A."/>
            <person name="Lipzen A."/>
            <person name="Lundell T."/>
            <person name="Morin E."/>
            <person name="Murat C."/>
            <person name="Riley R."/>
            <person name="Ohm R."/>
            <person name="Sun H."/>
            <person name="Tunlid A."/>
            <person name="Henrissat B."/>
            <person name="Grigoriev I.V."/>
            <person name="Hibbett D.S."/>
            <person name="Martin F."/>
        </authorList>
    </citation>
    <scope>NUCLEOTIDE SEQUENCE [LARGE SCALE GENOMIC DNA]</scope>
    <source>
        <strain evidence="3">MAFF 305830</strain>
    </source>
</reference>
<reference evidence="2 3" key="1">
    <citation type="submission" date="2014-04" db="EMBL/GenBank/DDBJ databases">
        <authorList>
            <consortium name="DOE Joint Genome Institute"/>
            <person name="Kuo A."/>
            <person name="Zuccaro A."/>
            <person name="Kohler A."/>
            <person name="Nagy L.G."/>
            <person name="Floudas D."/>
            <person name="Copeland A."/>
            <person name="Barry K.W."/>
            <person name="Cichocki N."/>
            <person name="Veneault-Fourrey C."/>
            <person name="LaButti K."/>
            <person name="Lindquist E.A."/>
            <person name="Lipzen A."/>
            <person name="Lundell T."/>
            <person name="Morin E."/>
            <person name="Murat C."/>
            <person name="Sun H."/>
            <person name="Tunlid A."/>
            <person name="Henrissat B."/>
            <person name="Grigoriev I.V."/>
            <person name="Hibbett D.S."/>
            <person name="Martin F."/>
            <person name="Nordberg H.P."/>
            <person name="Cantor M.N."/>
            <person name="Hua S.X."/>
        </authorList>
    </citation>
    <scope>NUCLEOTIDE SEQUENCE [LARGE SCALE GENOMIC DNA]</scope>
    <source>
        <strain evidence="2 3">MAFF 305830</strain>
    </source>
</reference>